<gene>
    <name evidence="1" type="ORF">DFP98_10823</name>
</gene>
<dbReference type="OrthoDB" id="759274at2"/>
<organism evidence="1 2">
    <name type="scientific">Cohnella phaseoli</name>
    <dbReference type="NCBI Taxonomy" id="456490"/>
    <lineage>
        <taxon>Bacteria</taxon>
        <taxon>Bacillati</taxon>
        <taxon>Bacillota</taxon>
        <taxon>Bacilli</taxon>
        <taxon>Bacillales</taxon>
        <taxon>Paenibacillaceae</taxon>
        <taxon>Cohnella</taxon>
    </lineage>
</organism>
<protein>
    <submittedName>
        <fullName evidence="1">Uncharacterized protein</fullName>
    </submittedName>
</protein>
<dbReference type="Proteomes" id="UP000256977">
    <property type="component" value="Unassembled WGS sequence"/>
</dbReference>
<keyword evidence="2" id="KW-1185">Reference proteome</keyword>
<evidence type="ECO:0000313" key="2">
    <source>
        <dbReference type="Proteomes" id="UP000256977"/>
    </source>
</evidence>
<accession>A0A3D9K9I5</accession>
<dbReference type="RefSeq" id="WP_116060791.1">
    <property type="nucleotide sequence ID" value="NZ_QRDZ01000008.1"/>
</dbReference>
<comment type="caution">
    <text evidence="1">The sequence shown here is derived from an EMBL/GenBank/DDBJ whole genome shotgun (WGS) entry which is preliminary data.</text>
</comment>
<name>A0A3D9K9I5_9BACL</name>
<reference evidence="1 2" key="1">
    <citation type="submission" date="2018-07" db="EMBL/GenBank/DDBJ databases">
        <title>Genomic Encyclopedia of Type Strains, Phase III (KMG-III): the genomes of soil and plant-associated and newly described type strains.</title>
        <authorList>
            <person name="Whitman W."/>
        </authorList>
    </citation>
    <scope>NUCLEOTIDE SEQUENCE [LARGE SCALE GENOMIC DNA]</scope>
    <source>
        <strain evidence="1 2">CECT 7287</strain>
    </source>
</reference>
<dbReference type="AlphaFoldDB" id="A0A3D9K9I5"/>
<dbReference type="EMBL" id="QRDZ01000008">
    <property type="protein sequence ID" value="RED83181.1"/>
    <property type="molecule type" value="Genomic_DNA"/>
</dbReference>
<sequence>MGYALTVRLKQLSDSIIPQWISEINKLNMTVEVSPKFSFSGHGGFLPFRTILYDCPNQSLNHVELMTGYELYVKKMERNKDSFFRSLMKGKSGANIFDTEVDFRISAQDSFEYRMGWYSAASLALVCKGVLIDPQEGLQLEGQQLIEHAHRCVLEDEKTIKDDEWRIHRFEGWKG</sequence>
<proteinExistence type="predicted"/>
<evidence type="ECO:0000313" key="1">
    <source>
        <dbReference type="EMBL" id="RED83181.1"/>
    </source>
</evidence>